<evidence type="ECO:0000256" key="1">
    <source>
        <dbReference type="ARBA" id="ARBA00001400"/>
    </source>
</evidence>
<evidence type="ECO:0000256" key="7">
    <source>
        <dbReference type="ARBA" id="ARBA00022801"/>
    </source>
</evidence>
<evidence type="ECO:0000259" key="12">
    <source>
        <dbReference type="SMART" id="SM00986"/>
    </source>
</evidence>
<keyword evidence="9" id="KW-0963">Cytoplasm</keyword>
<dbReference type="RefSeq" id="WP_104005641.1">
    <property type="nucleotide sequence ID" value="NZ_FNVQ01000007.1"/>
</dbReference>
<dbReference type="EMBL" id="FNVQ01000007">
    <property type="protein sequence ID" value="SEG86396.1"/>
    <property type="molecule type" value="Genomic_DNA"/>
</dbReference>
<keyword evidence="6 9" id="KW-0227">DNA damage</keyword>
<dbReference type="InterPro" id="IPR036895">
    <property type="entry name" value="Uracil-DNA_glycosylase-like_sf"/>
</dbReference>
<evidence type="ECO:0000256" key="2">
    <source>
        <dbReference type="ARBA" id="ARBA00002631"/>
    </source>
</evidence>
<organism evidence="13 14">
    <name type="scientific">Marinobacterium lutimaris</name>
    <dbReference type="NCBI Taxonomy" id="568106"/>
    <lineage>
        <taxon>Bacteria</taxon>
        <taxon>Pseudomonadati</taxon>
        <taxon>Pseudomonadota</taxon>
        <taxon>Gammaproteobacteria</taxon>
        <taxon>Oceanospirillales</taxon>
        <taxon>Oceanospirillaceae</taxon>
        <taxon>Marinobacterium</taxon>
    </lineage>
</organism>
<dbReference type="PANTHER" id="PTHR11264:SF0">
    <property type="entry name" value="URACIL-DNA GLYCOSYLASE"/>
    <property type="match status" value="1"/>
</dbReference>
<dbReference type="NCBIfam" id="NF003591">
    <property type="entry name" value="PRK05254.1-4"/>
    <property type="match status" value="1"/>
</dbReference>
<dbReference type="EC" id="3.2.2.27" evidence="4 9"/>
<accession>A0A1H6DP24</accession>
<dbReference type="SUPFAM" id="SSF52141">
    <property type="entry name" value="Uracil-DNA glycosylase-like"/>
    <property type="match status" value="1"/>
</dbReference>
<dbReference type="GO" id="GO:0097510">
    <property type="term" value="P:base-excision repair, AP site formation via deaminated base removal"/>
    <property type="evidence" value="ECO:0007669"/>
    <property type="project" value="TreeGrafter"/>
</dbReference>
<protein>
    <recommendedName>
        <fullName evidence="5 9">Uracil-DNA glycosylase</fullName>
        <shortName evidence="9">UDG</shortName>
        <ecNumber evidence="4 9">3.2.2.27</ecNumber>
    </recommendedName>
</protein>
<dbReference type="GO" id="GO:0005737">
    <property type="term" value="C:cytoplasm"/>
    <property type="evidence" value="ECO:0007669"/>
    <property type="project" value="UniProtKB-SubCell"/>
</dbReference>
<evidence type="ECO:0000313" key="13">
    <source>
        <dbReference type="EMBL" id="SEG86396.1"/>
    </source>
</evidence>
<comment type="subcellular location">
    <subcellularLocation>
        <location evidence="9">Cytoplasm</location>
    </subcellularLocation>
</comment>
<dbReference type="GO" id="GO:0004844">
    <property type="term" value="F:uracil DNA N-glycosylase activity"/>
    <property type="evidence" value="ECO:0007669"/>
    <property type="project" value="UniProtKB-UniRule"/>
</dbReference>
<dbReference type="HAMAP" id="MF_00148">
    <property type="entry name" value="UDG"/>
    <property type="match status" value="1"/>
</dbReference>
<dbReference type="CDD" id="cd10027">
    <property type="entry name" value="UDG-F1-like"/>
    <property type="match status" value="1"/>
</dbReference>
<feature type="domain" description="Uracil-DNA glycosylase-like" evidence="12">
    <location>
        <begin position="51"/>
        <end position="211"/>
    </location>
</feature>
<dbReference type="NCBIfam" id="TIGR00628">
    <property type="entry name" value="ung"/>
    <property type="match status" value="1"/>
</dbReference>
<dbReference type="AlphaFoldDB" id="A0A1H6DP24"/>
<evidence type="ECO:0000256" key="4">
    <source>
        <dbReference type="ARBA" id="ARBA00012030"/>
    </source>
</evidence>
<proteinExistence type="inferred from homology"/>
<keyword evidence="8 9" id="KW-0234">DNA repair</keyword>
<gene>
    <name evidence="9" type="primary">ung</name>
    <name evidence="13" type="ORF">SAMN05444390_107184</name>
</gene>
<dbReference type="PROSITE" id="PS00130">
    <property type="entry name" value="U_DNA_GLYCOSYLASE"/>
    <property type="match status" value="1"/>
</dbReference>
<name>A0A1H6DP24_9GAMM</name>
<dbReference type="NCBIfam" id="NF003588">
    <property type="entry name" value="PRK05254.1-1"/>
    <property type="match status" value="1"/>
</dbReference>
<dbReference type="InterPro" id="IPR018085">
    <property type="entry name" value="Ura-DNA_Glyclase_AS"/>
</dbReference>
<evidence type="ECO:0000256" key="10">
    <source>
        <dbReference type="PROSITE-ProRule" id="PRU10072"/>
    </source>
</evidence>
<dbReference type="Pfam" id="PF03167">
    <property type="entry name" value="UDG"/>
    <property type="match status" value="1"/>
</dbReference>
<sequence length="233" mass="26462">MALDNAPSWQPLLAQEFEKPYMVELKAFLKQRKEQHVTIYPHSSNWFHALEATPLDNVRVVIIGQDPYHQPGQAHGLCFSVKPGVKVPPSLVNIYKELHSDLGLVPPKHGYLESWARQGVLMLNAVLTVEDSNANAHQGKGWEQFTDRVIHLVNEQCDHVVFILWGSYAQKKGAFIDQSKHLVLKSPHPSPLSAHRGFFGTRPFSQANEWLQAQGREPVQWQLPEQVEELAEE</sequence>
<dbReference type="InterPro" id="IPR005122">
    <property type="entry name" value="Uracil-DNA_glycosylase-like"/>
</dbReference>
<evidence type="ECO:0000256" key="8">
    <source>
        <dbReference type="ARBA" id="ARBA00023204"/>
    </source>
</evidence>
<feature type="active site" description="Proton acceptor" evidence="9 10">
    <location>
        <position position="66"/>
    </location>
</feature>
<reference evidence="13 14" key="1">
    <citation type="submission" date="2016-10" db="EMBL/GenBank/DDBJ databases">
        <authorList>
            <person name="de Groot N.N."/>
        </authorList>
    </citation>
    <scope>NUCLEOTIDE SEQUENCE [LARGE SCALE GENOMIC DNA]</scope>
    <source>
        <strain evidence="13 14">DSM 22012</strain>
    </source>
</reference>
<dbReference type="NCBIfam" id="NF003592">
    <property type="entry name" value="PRK05254.1-5"/>
    <property type="match status" value="1"/>
</dbReference>
<evidence type="ECO:0000256" key="6">
    <source>
        <dbReference type="ARBA" id="ARBA00022763"/>
    </source>
</evidence>
<dbReference type="SMART" id="SM00987">
    <property type="entry name" value="UreE_C"/>
    <property type="match status" value="1"/>
</dbReference>
<comment type="catalytic activity">
    <reaction evidence="1 9 11">
        <text>Hydrolyzes single-stranded DNA or mismatched double-stranded DNA and polynucleotides, releasing free uracil.</text>
        <dbReference type="EC" id="3.2.2.27"/>
    </reaction>
</comment>
<dbReference type="InterPro" id="IPR002043">
    <property type="entry name" value="UDG_fam1"/>
</dbReference>
<dbReference type="NCBIfam" id="NF003589">
    <property type="entry name" value="PRK05254.1-2"/>
    <property type="match status" value="1"/>
</dbReference>
<keyword evidence="14" id="KW-1185">Reference proteome</keyword>
<dbReference type="Proteomes" id="UP000236745">
    <property type="component" value="Unassembled WGS sequence"/>
</dbReference>
<comment type="function">
    <text evidence="2 9 11">Excises uracil residues from the DNA which can arise as a result of misincorporation of dUMP residues by DNA polymerase or due to deamination of cytosine.</text>
</comment>
<evidence type="ECO:0000256" key="9">
    <source>
        <dbReference type="HAMAP-Rule" id="MF_00148"/>
    </source>
</evidence>
<dbReference type="Gene3D" id="3.40.470.10">
    <property type="entry name" value="Uracil-DNA glycosylase-like domain"/>
    <property type="match status" value="1"/>
</dbReference>
<dbReference type="PANTHER" id="PTHR11264">
    <property type="entry name" value="URACIL-DNA GLYCOSYLASE"/>
    <property type="match status" value="1"/>
</dbReference>
<comment type="similarity">
    <text evidence="3 9 11">Belongs to the uracil-DNA glycosylase (UDG) superfamily. UNG family.</text>
</comment>
<keyword evidence="7 9" id="KW-0378">Hydrolase</keyword>
<dbReference type="SMART" id="SM00986">
    <property type="entry name" value="UDG"/>
    <property type="match status" value="1"/>
</dbReference>
<evidence type="ECO:0000256" key="5">
    <source>
        <dbReference type="ARBA" id="ARBA00018429"/>
    </source>
</evidence>
<dbReference type="FunFam" id="3.40.470.10:FF:000001">
    <property type="entry name" value="Uracil-DNA glycosylase"/>
    <property type="match status" value="1"/>
</dbReference>
<evidence type="ECO:0000256" key="11">
    <source>
        <dbReference type="RuleBase" id="RU003780"/>
    </source>
</evidence>
<dbReference type="OrthoDB" id="9804372at2"/>
<evidence type="ECO:0000256" key="3">
    <source>
        <dbReference type="ARBA" id="ARBA00008184"/>
    </source>
</evidence>
<evidence type="ECO:0000313" key="14">
    <source>
        <dbReference type="Proteomes" id="UP000236745"/>
    </source>
</evidence>